<sequence length="130" mass="15411">MPEHYIYYGYFLSQKQILKAFNEEFKKYEKTLEPSGNQEYFDEMARDWILSLKIGEFKFQFIEDKYIFGINTCSVYCADILDDSNGSLVIPFKSIKFPSANLQKKLKKECAARKLTDFDKIDTYFVFSHD</sequence>
<organism evidence="1">
    <name type="scientific">Marseillevirus LCMAC102</name>
    <dbReference type="NCBI Taxonomy" id="2506603"/>
    <lineage>
        <taxon>Viruses</taxon>
        <taxon>Varidnaviria</taxon>
        <taxon>Bamfordvirae</taxon>
        <taxon>Nucleocytoviricota</taxon>
        <taxon>Megaviricetes</taxon>
        <taxon>Pimascovirales</taxon>
        <taxon>Pimascovirales incertae sedis</taxon>
        <taxon>Marseilleviridae</taxon>
    </lineage>
</organism>
<name>A0A481YT83_9VIRU</name>
<accession>A0A481YT83</accession>
<evidence type="ECO:0000313" key="1">
    <source>
        <dbReference type="EMBL" id="QBK86448.1"/>
    </source>
</evidence>
<proteinExistence type="predicted"/>
<reference evidence="1" key="1">
    <citation type="journal article" date="2019" name="MBio">
        <title>Virus Genomes from Deep Sea Sediments Expand the Ocean Megavirome and Support Independent Origins of Viral Gigantism.</title>
        <authorList>
            <person name="Backstrom D."/>
            <person name="Yutin N."/>
            <person name="Jorgensen S.L."/>
            <person name="Dharamshi J."/>
            <person name="Homa F."/>
            <person name="Zaremba-Niedwiedzka K."/>
            <person name="Spang A."/>
            <person name="Wolf Y.I."/>
            <person name="Koonin E.V."/>
            <person name="Ettema T.J."/>
        </authorList>
    </citation>
    <scope>NUCLEOTIDE SEQUENCE</scope>
</reference>
<protein>
    <submittedName>
        <fullName evidence="1">Uncharacterized protein</fullName>
    </submittedName>
</protein>
<dbReference type="EMBL" id="MK500334">
    <property type="protein sequence ID" value="QBK86448.1"/>
    <property type="molecule type" value="Genomic_DNA"/>
</dbReference>
<gene>
    <name evidence="1" type="ORF">LCMAC102_02430</name>
</gene>